<evidence type="ECO:0000256" key="1">
    <source>
        <dbReference type="SAM" id="Phobius"/>
    </source>
</evidence>
<keyword evidence="1" id="KW-1133">Transmembrane helix</keyword>
<evidence type="ECO:0008006" key="4">
    <source>
        <dbReference type="Google" id="ProtNLM"/>
    </source>
</evidence>
<dbReference type="STRING" id="1619036.US58_C0008G0012"/>
<feature type="transmembrane region" description="Helical" evidence="1">
    <location>
        <begin position="207"/>
        <end position="237"/>
    </location>
</feature>
<gene>
    <name evidence="2" type="ORF">US58_C0008G0012</name>
</gene>
<dbReference type="Proteomes" id="UP000034333">
    <property type="component" value="Unassembled WGS sequence"/>
</dbReference>
<organism evidence="2 3">
    <name type="scientific">Candidatus Magasanikbacteria bacterium GW2011_GWA2_37_8</name>
    <dbReference type="NCBI Taxonomy" id="1619036"/>
    <lineage>
        <taxon>Bacteria</taxon>
        <taxon>Candidatus Magasanikiibacteriota</taxon>
    </lineage>
</organism>
<feature type="transmembrane region" description="Helical" evidence="1">
    <location>
        <begin position="389"/>
        <end position="406"/>
    </location>
</feature>
<dbReference type="EMBL" id="LBTN01000008">
    <property type="protein sequence ID" value="KKQ40983.1"/>
    <property type="molecule type" value="Genomic_DNA"/>
</dbReference>
<evidence type="ECO:0000313" key="3">
    <source>
        <dbReference type="Proteomes" id="UP000034333"/>
    </source>
</evidence>
<feature type="transmembrane region" description="Helical" evidence="1">
    <location>
        <begin position="47"/>
        <end position="67"/>
    </location>
</feature>
<feature type="transmembrane region" description="Helical" evidence="1">
    <location>
        <begin position="333"/>
        <end position="351"/>
    </location>
</feature>
<accession>A0A0G0HCR8</accession>
<protein>
    <recommendedName>
        <fullName evidence="4">Glycosyltransferase RgtA/B/C/D-like domain-containing protein</fullName>
    </recommendedName>
</protein>
<feature type="transmembrane region" description="Helical" evidence="1">
    <location>
        <begin position="156"/>
        <end position="177"/>
    </location>
</feature>
<reference evidence="2 3" key="1">
    <citation type="journal article" date="2015" name="Nature">
        <title>rRNA introns, odd ribosomes, and small enigmatic genomes across a large radiation of phyla.</title>
        <authorList>
            <person name="Brown C.T."/>
            <person name="Hug L.A."/>
            <person name="Thomas B.C."/>
            <person name="Sharon I."/>
            <person name="Castelle C.J."/>
            <person name="Singh A."/>
            <person name="Wilkins M.J."/>
            <person name="Williams K.H."/>
            <person name="Banfield J.F."/>
        </authorList>
    </citation>
    <scope>NUCLEOTIDE SEQUENCE [LARGE SCALE GENOMIC DNA]</scope>
</reference>
<dbReference type="AlphaFoldDB" id="A0A0G0HCR8"/>
<name>A0A0G0HCR8_9BACT</name>
<comment type="caution">
    <text evidence="2">The sequence shown here is derived from an EMBL/GenBank/DDBJ whole genome shotgun (WGS) entry which is preliminary data.</text>
</comment>
<sequence>MFFLLSKNNPIRSGIREIYECFSNVGSELKPRRCAMRNPLKSRMSRLTLVLVLVLAVTAFAVTQSVLHMGVSHDTVEHLHSAWLYSQGERPYFDFFQKQGPILWVMLQPVLELAEEDPGRAVMNGALFMSIFFVITLLGMYFLAKEVLPRGVDGMWALLAPTIAIASPTLVGNFMAVRPDGVMFAPLVWAMFFFTKYYRDDTKRNSLFWAGLLFGIASVILLKAVPLAFVLGLFLIAISLKRREWKGPVLAMIGFALPLTVFVFWLWQTDLLGAFYYFNVVFNAQLYTHPPQKVWMGIVELVVRDTERWLELLTIGSFAYIGYAIFRLRRRYFVPIGVVVFATLGMIVNHAMPWYNYFMPIYIGAILVAPAMVVWMVDRWKARLERLPVPILATIVVAVFSLNAHLDTATLAPRIDSQMRTLAKLSEQSECPQPPNHPIFVHDCYRVWYNRDTYLYVFRALHQEGRIPEWVDDLYRSEYAVSPPTILRPTVATLSDVDSP</sequence>
<feature type="transmembrane region" description="Helical" evidence="1">
    <location>
        <begin position="249"/>
        <end position="267"/>
    </location>
</feature>
<proteinExistence type="predicted"/>
<evidence type="ECO:0000313" key="2">
    <source>
        <dbReference type="EMBL" id="KKQ40983.1"/>
    </source>
</evidence>
<keyword evidence="1" id="KW-0472">Membrane</keyword>
<keyword evidence="1" id="KW-0812">Transmembrane</keyword>
<feature type="transmembrane region" description="Helical" evidence="1">
    <location>
        <begin position="121"/>
        <end position="144"/>
    </location>
</feature>
<feature type="transmembrane region" description="Helical" evidence="1">
    <location>
        <begin position="357"/>
        <end position="377"/>
    </location>
</feature>
<feature type="transmembrane region" description="Helical" evidence="1">
    <location>
        <begin position="309"/>
        <end position="326"/>
    </location>
</feature>